<sequence length="117" mass="13553">MLCEHGNIAPCVECDVAPLKAENEALRERLENYEALKRMHRLDNYPNELSAKAWLLRKQAEAVERMCAEWNEEAEWIISEEHARWQKFYGREGLEYTQRLRAQADALDRQSGGGCGS</sequence>
<accession>A0A833JR16</accession>
<comment type="caution">
    <text evidence="2">The sequence shown here is derived from an EMBL/GenBank/DDBJ whole genome shotgun (WGS) entry which is preliminary data.</text>
</comment>
<dbReference type="AlphaFoldDB" id="A0A833JR16"/>
<reference evidence="2 3" key="1">
    <citation type="submission" date="2019-10" db="EMBL/GenBank/DDBJ databases">
        <title>Draft genome sequence of Marinobacter hydrocarbonoclasticus NCT7M from the microbiome of the marine copepod.</title>
        <authorList>
            <person name="Nuttall R."/>
            <person name="Sharma G."/>
            <person name="Moisander P."/>
        </authorList>
    </citation>
    <scope>NUCLEOTIDE SEQUENCE [LARGE SCALE GENOMIC DNA]</scope>
    <source>
        <strain evidence="2 3">NCT7M</strain>
    </source>
</reference>
<feature type="coiled-coil region" evidence="1">
    <location>
        <begin position="16"/>
        <end position="43"/>
    </location>
</feature>
<gene>
    <name evidence="2" type="ORF">F6453_1364</name>
</gene>
<evidence type="ECO:0000313" key="2">
    <source>
        <dbReference type="EMBL" id="KAE8546118.1"/>
    </source>
</evidence>
<dbReference type="Proteomes" id="UP000469950">
    <property type="component" value="Unassembled WGS sequence"/>
</dbReference>
<proteinExistence type="predicted"/>
<evidence type="ECO:0000256" key="1">
    <source>
        <dbReference type="SAM" id="Coils"/>
    </source>
</evidence>
<evidence type="ECO:0000313" key="3">
    <source>
        <dbReference type="Proteomes" id="UP000469950"/>
    </source>
</evidence>
<dbReference type="EMBL" id="WBMP01000005">
    <property type="protein sequence ID" value="KAE8546118.1"/>
    <property type="molecule type" value="Genomic_DNA"/>
</dbReference>
<protein>
    <submittedName>
        <fullName evidence="2">Uncharacterized protein</fullName>
    </submittedName>
</protein>
<keyword evidence="1" id="KW-0175">Coiled coil</keyword>
<organism evidence="2 3">
    <name type="scientific">Marinobacter nauticus</name>
    <name type="common">Marinobacter hydrocarbonoclasticus</name>
    <name type="synonym">Marinobacter aquaeolei</name>
    <dbReference type="NCBI Taxonomy" id="2743"/>
    <lineage>
        <taxon>Bacteria</taxon>
        <taxon>Pseudomonadati</taxon>
        <taxon>Pseudomonadota</taxon>
        <taxon>Gammaproteobacteria</taxon>
        <taxon>Pseudomonadales</taxon>
        <taxon>Marinobacteraceae</taxon>
        <taxon>Marinobacter</taxon>
    </lineage>
</organism>
<name>A0A833JR16_MARNT</name>